<name>A0A9P1MXN9_9PELO</name>
<evidence type="ECO:0000313" key="2">
    <source>
        <dbReference type="EMBL" id="CAI5442688.1"/>
    </source>
</evidence>
<evidence type="ECO:0000313" key="3">
    <source>
        <dbReference type="Proteomes" id="UP001152747"/>
    </source>
</evidence>
<dbReference type="EMBL" id="CANHGI010000002">
    <property type="protein sequence ID" value="CAI5442688.1"/>
    <property type="molecule type" value="Genomic_DNA"/>
</dbReference>
<dbReference type="InterPro" id="IPR032942">
    <property type="entry name" value="BPI/LBP/Plunc"/>
</dbReference>
<keyword evidence="3" id="KW-1185">Reference proteome</keyword>
<sequence>MFPVTEKFIQTQFNEEVPKLKIPEINEKKHHFKLKTNTMDVIGYYPPEIGYKYLESGTTVTSNGGEIRFKGGFKVKFLFFVFHGSLTVVVGDMRMKTVLSSFMSDGKYQIRVNSCDIAINKMDIQSSGGLFAKIVNMFLSSVSNKIRRTINERACSKVQENINKLNDILRNSTTIDIGKRFQLNYELIKQPVYTSSVEFEMILKMIFDRKEFLLINREVDLSNQTSDSSMLEISSSSLFFNDLLDLAHQNNISKFEITKDNEKIASYLQTTCKPLTVCIGDFIPKLGQLYPNSFVDVLIHTKSNPYLKFTGEGIKLNMGLLVDIYINSINNNSGILARFLVTPSEITLNPVISKSKLFIDIEQGITYKIDKVFSKIGSITDPVLQTLSTFLDYATRSLIVGYFGKGFEIPKWHKLSIADPSKILTFEDKIFFDTDIRNL</sequence>
<dbReference type="GO" id="GO:0005615">
    <property type="term" value="C:extracellular space"/>
    <property type="evidence" value="ECO:0007669"/>
    <property type="project" value="TreeGrafter"/>
</dbReference>
<organism evidence="2 3">
    <name type="scientific">Caenorhabditis angaria</name>
    <dbReference type="NCBI Taxonomy" id="860376"/>
    <lineage>
        <taxon>Eukaryota</taxon>
        <taxon>Metazoa</taxon>
        <taxon>Ecdysozoa</taxon>
        <taxon>Nematoda</taxon>
        <taxon>Chromadorea</taxon>
        <taxon>Rhabditida</taxon>
        <taxon>Rhabditina</taxon>
        <taxon>Rhabditomorpha</taxon>
        <taxon>Rhabditoidea</taxon>
        <taxon>Rhabditidae</taxon>
        <taxon>Peloderinae</taxon>
        <taxon>Caenorhabditis</taxon>
    </lineage>
</organism>
<dbReference type="PANTHER" id="PTHR10504:SF145">
    <property type="entry name" value="PROTEIN CBG15266"/>
    <property type="match status" value="1"/>
</dbReference>
<dbReference type="Pfam" id="PF02886">
    <property type="entry name" value="LBP_BPI_CETP_C"/>
    <property type="match status" value="1"/>
</dbReference>
<dbReference type="Gene3D" id="3.15.20.10">
    <property type="entry name" value="Bactericidal permeability-increasing protein, domain 2"/>
    <property type="match status" value="1"/>
</dbReference>
<dbReference type="Proteomes" id="UP001152747">
    <property type="component" value="Unassembled WGS sequence"/>
</dbReference>
<dbReference type="SUPFAM" id="SSF55394">
    <property type="entry name" value="Bactericidal permeability-increasing protein, BPI"/>
    <property type="match status" value="2"/>
</dbReference>
<dbReference type="PANTHER" id="PTHR10504">
    <property type="entry name" value="BACTERICIDAL PERMEABILITY-INCREASING BPI PROTEIN-RELATED"/>
    <property type="match status" value="1"/>
</dbReference>
<dbReference type="AlphaFoldDB" id="A0A9P1MXN9"/>
<dbReference type="Gene3D" id="3.15.10.10">
    <property type="entry name" value="Bactericidal permeability-increasing protein, domain 1"/>
    <property type="match status" value="1"/>
</dbReference>
<comment type="caution">
    <text evidence="2">The sequence shown here is derived from an EMBL/GenBank/DDBJ whole genome shotgun (WGS) entry which is preliminary data.</text>
</comment>
<dbReference type="InterPro" id="IPR001124">
    <property type="entry name" value="Lipid-bd_serum_glycop_C"/>
</dbReference>
<gene>
    <name evidence="2" type="ORF">CAMP_LOCUS5325</name>
</gene>
<dbReference type="SMART" id="SM00329">
    <property type="entry name" value="BPI2"/>
    <property type="match status" value="1"/>
</dbReference>
<dbReference type="GO" id="GO:0008289">
    <property type="term" value="F:lipid binding"/>
    <property type="evidence" value="ECO:0007669"/>
    <property type="project" value="InterPro"/>
</dbReference>
<proteinExistence type="predicted"/>
<protein>
    <recommendedName>
        <fullName evidence="1">Lipid-binding serum glycoprotein C-terminal domain-containing protein</fullName>
    </recommendedName>
</protein>
<evidence type="ECO:0000259" key="1">
    <source>
        <dbReference type="SMART" id="SM00329"/>
    </source>
</evidence>
<accession>A0A9P1MXN9</accession>
<feature type="domain" description="Lipid-binding serum glycoprotein C-terminal" evidence="1">
    <location>
        <begin position="225"/>
        <end position="434"/>
    </location>
</feature>
<dbReference type="OrthoDB" id="10255543at2759"/>
<reference evidence="2" key="1">
    <citation type="submission" date="2022-11" db="EMBL/GenBank/DDBJ databases">
        <authorList>
            <person name="Kikuchi T."/>
        </authorList>
    </citation>
    <scope>NUCLEOTIDE SEQUENCE</scope>
    <source>
        <strain evidence="2">PS1010</strain>
    </source>
</reference>
<dbReference type="InterPro" id="IPR017943">
    <property type="entry name" value="Bactericidal_perm-incr_a/b_dom"/>
</dbReference>